<feature type="region of interest" description="Disordered" evidence="4">
    <location>
        <begin position="1"/>
        <end position="20"/>
    </location>
</feature>
<evidence type="ECO:0000256" key="4">
    <source>
        <dbReference type="SAM" id="MobiDB-lite"/>
    </source>
</evidence>
<sequence length="260" mass="29976">MDDRSLESRNGSGRPQFPPLANLDKLLQNPNSSSFPTLVFIGNLNRALSKKSANEVWKENYHHDHVTAAANKSFRQRLIRASVINLGNQNGMMNAQPIMGIDPMVMRLQPADWFQFQVAAVHQRMTMINPNFKVAVQRDNFIFALNTVYDNSAVNNLDYSENQVSMSMLVLAISTSLSESHATSKRKRHFSDIMKEKTIEMRQKWMIKNRESAARSRAYTNHLEHEVFQSRKMNREKMIISSNPISMPKYRLRRTNSAPY</sequence>
<name>A0A5N5GU58_9ROSA</name>
<dbReference type="PANTHER" id="PTHR22952:SF404">
    <property type="entry name" value="BZIP DOMAIN-CONTAINING PROTEIN"/>
    <property type="match status" value="1"/>
</dbReference>
<comment type="subcellular location">
    <subcellularLocation>
        <location evidence="1">Nucleus</location>
    </subcellularLocation>
</comment>
<dbReference type="Proteomes" id="UP000327157">
    <property type="component" value="Chromosome 15"/>
</dbReference>
<dbReference type="GO" id="GO:0003700">
    <property type="term" value="F:DNA-binding transcription factor activity"/>
    <property type="evidence" value="ECO:0007669"/>
    <property type="project" value="InterPro"/>
</dbReference>
<reference evidence="6" key="2">
    <citation type="submission" date="2019-10" db="EMBL/GenBank/DDBJ databases">
        <title>A de novo genome assembly of a pear dwarfing rootstock.</title>
        <authorList>
            <person name="Wang F."/>
            <person name="Wang J."/>
            <person name="Li S."/>
            <person name="Zhang Y."/>
            <person name="Fang M."/>
            <person name="Ma L."/>
            <person name="Zhao Y."/>
            <person name="Jiang S."/>
        </authorList>
    </citation>
    <scope>NUCLEOTIDE SEQUENCE [LARGE SCALE GENOMIC DNA]</scope>
</reference>
<dbReference type="OrthoDB" id="644067at2759"/>
<comment type="caution">
    <text evidence="5">The sequence shown here is derived from an EMBL/GenBank/DDBJ whole genome shotgun (WGS) entry which is preliminary data.</text>
</comment>
<keyword evidence="2" id="KW-0238">DNA-binding</keyword>
<gene>
    <name evidence="5" type="ORF">D8674_013081</name>
</gene>
<dbReference type="AlphaFoldDB" id="A0A5N5GU58"/>
<evidence type="ECO:0000313" key="5">
    <source>
        <dbReference type="EMBL" id="KAB2617212.1"/>
    </source>
</evidence>
<reference evidence="5 6" key="1">
    <citation type="submission" date="2019-09" db="EMBL/GenBank/DDBJ databases">
        <authorList>
            <person name="Ou C."/>
        </authorList>
    </citation>
    <scope>NUCLEOTIDE SEQUENCE [LARGE SCALE GENOMIC DNA]</scope>
    <source>
        <strain evidence="5">S2</strain>
        <tissue evidence="5">Leaf</tissue>
    </source>
</reference>
<protein>
    <submittedName>
        <fullName evidence="5">ABSCISIC ACID-INSENSITIVE 5-like protein 3</fullName>
    </submittedName>
</protein>
<dbReference type="EMBL" id="SMOL01000401">
    <property type="protein sequence ID" value="KAB2617212.1"/>
    <property type="molecule type" value="Genomic_DNA"/>
</dbReference>
<dbReference type="GO" id="GO:0003677">
    <property type="term" value="F:DNA binding"/>
    <property type="evidence" value="ECO:0007669"/>
    <property type="project" value="UniProtKB-KW"/>
</dbReference>
<keyword evidence="3" id="KW-0539">Nucleus</keyword>
<reference evidence="5 6" key="3">
    <citation type="submission" date="2019-11" db="EMBL/GenBank/DDBJ databases">
        <title>A de novo genome assembly of a pear dwarfing rootstock.</title>
        <authorList>
            <person name="Wang F."/>
            <person name="Wang J."/>
            <person name="Li S."/>
            <person name="Zhang Y."/>
            <person name="Fang M."/>
            <person name="Ma L."/>
            <person name="Zhao Y."/>
            <person name="Jiang S."/>
        </authorList>
    </citation>
    <scope>NUCLEOTIDE SEQUENCE [LARGE SCALE GENOMIC DNA]</scope>
    <source>
        <strain evidence="5">S2</strain>
        <tissue evidence="5">Leaf</tissue>
    </source>
</reference>
<organism evidence="5 6">
    <name type="scientific">Pyrus ussuriensis x Pyrus communis</name>
    <dbReference type="NCBI Taxonomy" id="2448454"/>
    <lineage>
        <taxon>Eukaryota</taxon>
        <taxon>Viridiplantae</taxon>
        <taxon>Streptophyta</taxon>
        <taxon>Embryophyta</taxon>
        <taxon>Tracheophyta</taxon>
        <taxon>Spermatophyta</taxon>
        <taxon>Magnoliopsida</taxon>
        <taxon>eudicotyledons</taxon>
        <taxon>Gunneridae</taxon>
        <taxon>Pentapetalae</taxon>
        <taxon>rosids</taxon>
        <taxon>fabids</taxon>
        <taxon>Rosales</taxon>
        <taxon>Rosaceae</taxon>
        <taxon>Amygdaloideae</taxon>
        <taxon>Maleae</taxon>
        <taxon>Pyrus</taxon>
    </lineage>
</organism>
<evidence type="ECO:0000256" key="1">
    <source>
        <dbReference type="ARBA" id="ARBA00004123"/>
    </source>
</evidence>
<dbReference type="PANTHER" id="PTHR22952">
    <property type="entry name" value="CAMP-RESPONSE ELEMENT BINDING PROTEIN-RELATED"/>
    <property type="match status" value="1"/>
</dbReference>
<accession>A0A5N5GU58</accession>
<evidence type="ECO:0000256" key="2">
    <source>
        <dbReference type="ARBA" id="ARBA00023125"/>
    </source>
</evidence>
<dbReference type="InterPro" id="IPR043452">
    <property type="entry name" value="BZIP46-like"/>
</dbReference>
<keyword evidence="6" id="KW-1185">Reference proteome</keyword>
<evidence type="ECO:0000256" key="3">
    <source>
        <dbReference type="ARBA" id="ARBA00023242"/>
    </source>
</evidence>
<evidence type="ECO:0000313" key="6">
    <source>
        <dbReference type="Proteomes" id="UP000327157"/>
    </source>
</evidence>
<dbReference type="GO" id="GO:0045893">
    <property type="term" value="P:positive regulation of DNA-templated transcription"/>
    <property type="evidence" value="ECO:0007669"/>
    <property type="project" value="InterPro"/>
</dbReference>
<proteinExistence type="predicted"/>
<dbReference type="GO" id="GO:0005634">
    <property type="term" value="C:nucleus"/>
    <property type="evidence" value="ECO:0007669"/>
    <property type="project" value="UniProtKB-SubCell"/>
</dbReference>